<feature type="domain" description="EAL" evidence="4">
    <location>
        <begin position="517"/>
        <end position="771"/>
    </location>
</feature>
<dbReference type="PANTHER" id="PTHR44757:SF2">
    <property type="entry name" value="BIOFILM ARCHITECTURE MAINTENANCE PROTEIN MBAA"/>
    <property type="match status" value="1"/>
</dbReference>
<feature type="domain" description="PAS" evidence="2">
    <location>
        <begin position="216"/>
        <end position="288"/>
    </location>
</feature>
<evidence type="ECO:0000256" key="1">
    <source>
        <dbReference type="SAM" id="MobiDB-lite"/>
    </source>
</evidence>
<evidence type="ECO:0000313" key="7">
    <source>
        <dbReference type="Proteomes" id="UP000887222"/>
    </source>
</evidence>
<comment type="caution">
    <text evidence="6">The sequence shown here is derived from an EMBL/GenBank/DDBJ whole genome shotgun (WGS) entry which is preliminary data.</text>
</comment>
<dbReference type="CDD" id="cd00130">
    <property type="entry name" value="PAS"/>
    <property type="match status" value="1"/>
</dbReference>
<dbReference type="SUPFAM" id="SSF141868">
    <property type="entry name" value="EAL domain-like"/>
    <property type="match status" value="1"/>
</dbReference>
<accession>A0ABQ4Q9S5</accession>
<dbReference type="SMART" id="SM00091">
    <property type="entry name" value="PAS"/>
    <property type="match status" value="2"/>
</dbReference>
<dbReference type="SMART" id="SM00052">
    <property type="entry name" value="EAL"/>
    <property type="match status" value="1"/>
</dbReference>
<dbReference type="Gene3D" id="2.10.70.100">
    <property type="match status" value="1"/>
</dbReference>
<dbReference type="Gene3D" id="3.30.450.20">
    <property type="entry name" value="PAS domain"/>
    <property type="match status" value="2"/>
</dbReference>
<sequence length="799" mass="89724">MFGEGDGDTGSAQWLFTHSPILNDVGGVTLILQTCFQVLSIGEIVGLEDTTGGNPVDEHARPNVEPTRRTVPNSDHASGLLSNDERTRMRLVFDQAPGFMAILVGPSLTYDVVNKAYYQLVGHRDLVGRPVREALPELAGQGYFELLDEVASKKEPFVGHEMEVRFQRTPNSPLEQIFIDLLFQPILEPDGTFIGIFIQGHDVTGRVHAQKALNESNERWRVAVEGSRDGVWDWNVLTNEVIYSKRWKEILGYDESELQDRFSTWRELLHPEDRDVVLEKMNTAARDDVPFHVEYRLKCKDGSWKWVLSRGIVVARDDRTALRLAGTMSDISGKKESEEAIWRHASFDALTGLPNRRLFRDRLEQEIKNAERSRTSMAVMFIDLDRFKEVNDLLGHDAGDRLLKEASARLRSCIRASDTVARLGGDEFTVILPDLSDNAHLEQVAEKIIHFISLPFQVNGDAAYISASIGITVYPRDAKDAEELIRNADQAMYAAKNAGRSRLRFFTRAMQKDAQMRLRLARDLRSALSKRQLHAFFQPIVDLKTNSIVKAEALLRWEHPTRGWISPTLFIPLAEETGLIHSIGDWILGEAVAYSKKWTKHLGRPFEISVNRSPVEFMVGSSDFAWRHIFADGGLDGCGISVEITEGVLLNASSHVAETLLQFRDAGIHVALDDFGTGYSSMSYLLNLHIDYLKIDQSFVRDIVNNRGSQTIAETMIVMAHRLGMKVIAEGVENQEQAAFLREASCDFGQGYLFERPLPATKFEELLESGPIAVLQEAASTPKPRTSVHRRDDGSLVGI</sequence>
<name>A0ABQ4Q9S5_9BURK</name>
<proteinExistence type="predicted"/>
<dbReference type="InterPro" id="IPR043128">
    <property type="entry name" value="Rev_trsase/Diguanyl_cyclase"/>
</dbReference>
<dbReference type="SUPFAM" id="SSF55785">
    <property type="entry name" value="PYP-like sensor domain (PAS domain)"/>
    <property type="match status" value="2"/>
</dbReference>
<dbReference type="NCBIfam" id="TIGR00229">
    <property type="entry name" value="sensory_box"/>
    <property type="match status" value="1"/>
</dbReference>
<feature type="region of interest" description="Disordered" evidence="1">
    <location>
        <begin position="50"/>
        <end position="80"/>
    </location>
</feature>
<evidence type="ECO:0000259" key="4">
    <source>
        <dbReference type="PROSITE" id="PS50883"/>
    </source>
</evidence>
<dbReference type="InterPro" id="IPR013656">
    <property type="entry name" value="PAS_4"/>
</dbReference>
<dbReference type="InterPro" id="IPR001610">
    <property type="entry name" value="PAC"/>
</dbReference>
<keyword evidence="7" id="KW-1185">Reference proteome</keyword>
<dbReference type="Pfam" id="PF00563">
    <property type="entry name" value="EAL"/>
    <property type="match status" value="1"/>
</dbReference>
<feature type="domain" description="GGDEF" evidence="5">
    <location>
        <begin position="375"/>
        <end position="508"/>
    </location>
</feature>
<dbReference type="InterPro" id="IPR000014">
    <property type="entry name" value="PAS"/>
</dbReference>
<dbReference type="CDD" id="cd01949">
    <property type="entry name" value="GGDEF"/>
    <property type="match status" value="1"/>
</dbReference>
<feature type="region of interest" description="Disordered" evidence="1">
    <location>
        <begin position="778"/>
        <end position="799"/>
    </location>
</feature>
<dbReference type="SMART" id="SM00267">
    <property type="entry name" value="GGDEF"/>
    <property type="match status" value="1"/>
</dbReference>
<dbReference type="PROSITE" id="PS50883">
    <property type="entry name" value="EAL"/>
    <property type="match status" value="1"/>
</dbReference>
<dbReference type="Pfam" id="PF08447">
    <property type="entry name" value="PAS_3"/>
    <property type="match status" value="1"/>
</dbReference>
<reference evidence="6 7" key="1">
    <citation type="journal article" date="2022" name="Int. J. Syst. Evol. Microbiol.">
        <title>Noviherbaspirillum aridicola sp. nov., isolated from an arid soil in Pakistan.</title>
        <authorList>
            <person name="Khan I.U."/>
            <person name="Saqib M."/>
            <person name="Amin A."/>
            <person name="Hussain F."/>
            <person name="Li L."/>
            <person name="Liu Y.H."/>
            <person name="Fang B.Z."/>
            <person name="Ahmed I."/>
            <person name="Li W.J."/>
        </authorList>
    </citation>
    <scope>NUCLEOTIDE SEQUENCE [LARGE SCALE GENOMIC DNA]</scope>
    <source>
        <strain evidence="6 7">NCCP-691</strain>
    </source>
</reference>
<feature type="domain" description="PAC" evidence="3">
    <location>
        <begin position="160"/>
        <end position="215"/>
    </location>
</feature>
<feature type="compositionally biased region" description="Basic and acidic residues" evidence="1">
    <location>
        <begin position="56"/>
        <end position="68"/>
    </location>
</feature>
<dbReference type="Gene3D" id="3.20.20.450">
    <property type="entry name" value="EAL domain"/>
    <property type="match status" value="1"/>
</dbReference>
<dbReference type="EMBL" id="BPMK01000022">
    <property type="protein sequence ID" value="GIZ53908.1"/>
    <property type="molecule type" value="Genomic_DNA"/>
</dbReference>
<evidence type="ECO:0008006" key="8">
    <source>
        <dbReference type="Google" id="ProtNLM"/>
    </source>
</evidence>
<dbReference type="InterPro" id="IPR001633">
    <property type="entry name" value="EAL_dom"/>
</dbReference>
<evidence type="ECO:0000259" key="2">
    <source>
        <dbReference type="PROSITE" id="PS50112"/>
    </source>
</evidence>
<dbReference type="SUPFAM" id="SSF55073">
    <property type="entry name" value="Nucleotide cyclase"/>
    <property type="match status" value="1"/>
</dbReference>
<dbReference type="InterPro" id="IPR052155">
    <property type="entry name" value="Biofilm_reg_signaling"/>
</dbReference>
<dbReference type="PANTHER" id="PTHR44757">
    <property type="entry name" value="DIGUANYLATE CYCLASE DGCP"/>
    <property type="match status" value="1"/>
</dbReference>
<dbReference type="SMART" id="SM00086">
    <property type="entry name" value="PAC"/>
    <property type="match status" value="2"/>
</dbReference>
<dbReference type="PROSITE" id="PS50112">
    <property type="entry name" value="PAS"/>
    <property type="match status" value="1"/>
</dbReference>
<dbReference type="CDD" id="cd01948">
    <property type="entry name" value="EAL"/>
    <property type="match status" value="1"/>
</dbReference>
<dbReference type="Gene3D" id="3.30.70.270">
    <property type="match status" value="1"/>
</dbReference>
<dbReference type="PROSITE" id="PS50113">
    <property type="entry name" value="PAC"/>
    <property type="match status" value="2"/>
</dbReference>
<feature type="domain" description="PAC" evidence="3">
    <location>
        <begin position="291"/>
        <end position="343"/>
    </location>
</feature>
<dbReference type="InterPro" id="IPR035965">
    <property type="entry name" value="PAS-like_dom_sf"/>
</dbReference>
<organism evidence="6 7">
    <name type="scientific">Noviherbaspirillum aridicola</name>
    <dbReference type="NCBI Taxonomy" id="2849687"/>
    <lineage>
        <taxon>Bacteria</taxon>
        <taxon>Pseudomonadati</taxon>
        <taxon>Pseudomonadota</taxon>
        <taxon>Betaproteobacteria</taxon>
        <taxon>Burkholderiales</taxon>
        <taxon>Oxalobacteraceae</taxon>
        <taxon>Noviherbaspirillum</taxon>
    </lineage>
</organism>
<evidence type="ECO:0000259" key="5">
    <source>
        <dbReference type="PROSITE" id="PS50887"/>
    </source>
</evidence>
<dbReference type="InterPro" id="IPR029787">
    <property type="entry name" value="Nucleotide_cyclase"/>
</dbReference>
<evidence type="ECO:0000259" key="3">
    <source>
        <dbReference type="PROSITE" id="PS50113"/>
    </source>
</evidence>
<feature type="compositionally biased region" description="Basic and acidic residues" evidence="1">
    <location>
        <begin position="789"/>
        <end position="799"/>
    </location>
</feature>
<evidence type="ECO:0000313" key="6">
    <source>
        <dbReference type="EMBL" id="GIZ53908.1"/>
    </source>
</evidence>
<gene>
    <name evidence="6" type="ORF">NCCP691_39220</name>
</gene>
<dbReference type="Proteomes" id="UP000887222">
    <property type="component" value="Unassembled WGS sequence"/>
</dbReference>
<dbReference type="Pfam" id="PF08448">
    <property type="entry name" value="PAS_4"/>
    <property type="match status" value="1"/>
</dbReference>
<dbReference type="PROSITE" id="PS50887">
    <property type="entry name" value="GGDEF"/>
    <property type="match status" value="1"/>
</dbReference>
<dbReference type="InterPro" id="IPR000700">
    <property type="entry name" value="PAS-assoc_C"/>
</dbReference>
<dbReference type="Pfam" id="PF00990">
    <property type="entry name" value="GGDEF"/>
    <property type="match status" value="1"/>
</dbReference>
<protein>
    <recommendedName>
        <fullName evidence="8">PAS domain S-box-containing protein/diguanylate cyclase (GGDEF)-like protein</fullName>
    </recommendedName>
</protein>
<dbReference type="InterPro" id="IPR035919">
    <property type="entry name" value="EAL_sf"/>
</dbReference>
<dbReference type="NCBIfam" id="TIGR00254">
    <property type="entry name" value="GGDEF"/>
    <property type="match status" value="1"/>
</dbReference>
<dbReference type="InterPro" id="IPR013655">
    <property type="entry name" value="PAS_fold_3"/>
</dbReference>
<dbReference type="InterPro" id="IPR000160">
    <property type="entry name" value="GGDEF_dom"/>
</dbReference>